<dbReference type="STRING" id="1391654.AKJ09_02308"/>
<dbReference type="KEGG" id="llu:AKJ09_02308"/>
<dbReference type="EMBL" id="CP012333">
    <property type="protein sequence ID" value="AKU95644.1"/>
    <property type="molecule type" value="Genomic_DNA"/>
</dbReference>
<organism evidence="2 3">
    <name type="scientific">Labilithrix luteola</name>
    <dbReference type="NCBI Taxonomy" id="1391654"/>
    <lineage>
        <taxon>Bacteria</taxon>
        <taxon>Pseudomonadati</taxon>
        <taxon>Myxococcota</taxon>
        <taxon>Polyangia</taxon>
        <taxon>Polyangiales</taxon>
        <taxon>Labilitrichaceae</taxon>
        <taxon>Labilithrix</taxon>
    </lineage>
</organism>
<accession>A0A0K1PRA5</accession>
<evidence type="ECO:0000313" key="2">
    <source>
        <dbReference type="EMBL" id="AKU95644.1"/>
    </source>
</evidence>
<keyword evidence="3" id="KW-1185">Reference proteome</keyword>
<dbReference type="Proteomes" id="UP000064967">
    <property type="component" value="Chromosome"/>
</dbReference>
<reference evidence="2 3" key="1">
    <citation type="submission" date="2015-08" db="EMBL/GenBank/DDBJ databases">
        <authorList>
            <person name="Babu N.S."/>
            <person name="Beckwith C.J."/>
            <person name="Beseler K.G."/>
            <person name="Brison A."/>
            <person name="Carone J.V."/>
            <person name="Caskin T.P."/>
            <person name="Diamond M."/>
            <person name="Durham M.E."/>
            <person name="Foxe J.M."/>
            <person name="Go M."/>
            <person name="Henderson B.A."/>
            <person name="Jones I.B."/>
            <person name="McGettigan J.A."/>
            <person name="Micheletti S.J."/>
            <person name="Nasrallah M.E."/>
            <person name="Ortiz D."/>
            <person name="Piller C.R."/>
            <person name="Privatt S.R."/>
            <person name="Schneider S.L."/>
            <person name="Sharp S."/>
            <person name="Smith T.C."/>
            <person name="Stanton J.D."/>
            <person name="Ullery H.E."/>
            <person name="Wilson R.J."/>
            <person name="Serrano M.G."/>
            <person name="Buck G."/>
            <person name="Lee V."/>
            <person name="Wang Y."/>
            <person name="Carvalho R."/>
            <person name="Voegtly L."/>
            <person name="Shi R."/>
            <person name="Duckworth R."/>
            <person name="Johnson A."/>
            <person name="Loviza R."/>
            <person name="Walstead R."/>
            <person name="Shah Z."/>
            <person name="Kiflezghi M."/>
            <person name="Wade K."/>
            <person name="Ball S.L."/>
            <person name="Bradley K.W."/>
            <person name="Asai D.J."/>
            <person name="Bowman C.A."/>
            <person name="Russell D.A."/>
            <person name="Pope W.H."/>
            <person name="Jacobs-Sera D."/>
            <person name="Hendrix R.W."/>
            <person name="Hatfull G.F."/>
        </authorList>
    </citation>
    <scope>NUCLEOTIDE SEQUENCE [LARGE SCALE GENOMIC DNA]</scope>
    <source>
        <strain evidence="2 3">DSM 27648</strain>
    </source>
</reference>
<evidence type="ECO:0000313" key="3">
    <source>
        <dbReference type="Proteomes" id="UP000064967"/>
    </source>
</evidence>
<gene>
    <name evidence="2" type="ORF">AKJ09_02308</name>
</gene>
<evidence type="ECO:0000256" key="1">
    <source>
        <dbReference type="SAM" id="MobiDB-lite"/>
    </source>
</evidence>
<name>A0A0K1PRA5_9BACT</name>
<sequence length="297" mass="31963">MERLALHHARVRPALPDEAAVDLVFRIEKHGAVSDGTVVLSAGGVSVDRSASSISCADVITALTMMAAIALEEEIALEHEVEPPAAEGEEAPRAPATGQALTTAKAARPPAVRTPRVAAVRRARSERLSAAMGAGFEVNGNRGALPLATWFAQLAFPARFEPMLRLGIARSLRERIVSPLGHVSVRWTELTMSNCVDLLRHDVLRIGPCVNVELGRLEASVVAPLPVVSFSYLWLTLGASARATWRLSPSFSIEMMVGARAPVTRTDLYFEPYEDPVAYRAPRVSPFAAVGFVAHVF</sequence>
<dbReference type="AlphaFoldDB" id="A0A0K1PRA5"/>
<feature type="region of interest" description="Disordered" evidence="1">
    <location>
        <begin position="83"/>
        <end position="108"/>
    </location>
</feature>
<protein>
    <submittedName>
        <fullName evidence="2">Uncharacterized protein</fullName>
    </submittedName>
</protein>
<proteinExistence type="predicted"/>